<sequence>MAANKILLQKGFCAEMEKYTRYKELYMSLPLINKQFMKQGLAITIATMKMNVTHATTEPQEIQQLGTDLNALFFNEKEKGTDSRVMTMACYSL</sequence>
<evidence type="ECO:0000313" key="1">
    <source>
        <dbReference type="EMBL" id="BBK04720.1"/>
    </source>
</evidence>
<reference evidence="1" key="1">
    <citation type="submission" date="2019-05" db="EMBL/GenBank/DDBJ databases">
        <title>Complete genome sequence of multidrug resistant Acinetonacter baumannii.</title>
        <authorList>
            <person name="Wachino J."/>
        </authorList>
    </citation>
    <scope>NUCLEOTIDE SEQUENCE</scope>
    <source>
        <strain evidence="1">NU-60</strain>
    </source>
</reference>
<dbReference type="AlphaFoldDB" id="A0A4V0P7E5"/>
<organism evidence="1">
    <name type="scientific">Acinetobacter baumannii</name>
    <dbReference type="NCBI Taxonomy" id="470"/>
    <lineage>
        <taxon>Bacteria</taxon>
        <taxon>Pseudomonadati</taxon>
        <taxon>Pseudomonadota</taxon>
        <taxon>Gammaproteobacteria</taxon>
        <taxon>Moraxellales</taxon>
        <taxon>Moraxellaceae</taxon>
        <taxon>Acinetobacter</taxon>
        <taxon>Acinetobacter calcoaceticus/baumannii complex</taxon>
    </lineage>
</organism>
<protein>
    <submittedName>
        <fullName evidence="1">Uncharacterized protein</fullName>
    </submittedName>
</protein>
<gene>
    <name evidence="1" type="ORF">NU60_06680</name>
</gene>
<dbReference type="EMBL" id="AP019685">
    <property type="protein sequence ID" value="BBK04720.1"/>
    <property type="molecule type" value="Genomic_DNA"/>
</dbReference>
<accession>A0A4V0P7E5</accession>
<name>A0A4V0P7E5_ACIBA</name>
<proteinExistence type="predicted"/>